<gene>
    <name evidence="1" type="ORF">PDIP_37690</name>
</gene>
<organism evidence="1 2">
    <name type="scientific">Penicillium digitatum (strain Pd1 / CECT 20795)</name>
    <name type="common">Green mold</name>
    <dbReference type="NCBI Taxonomy" id="1170230"/>
    <lineage>
        <taxon>Eukaryota</taxon>
        <taxon>Fungi</taxon>
        <taxon>Dikarya</taxon>
        <taxon>Ascomycota</taxon>
        <taxon>Pezizomycotina</taxon>
        <taxon>Eurotiomycetes</taxon>
        <taxon>Eurotiomycetidae</taxon>
        <taxon>Eurotiales</taxon>
        <taxon>Aspergillaceae</taxon>
        <taxon>Penicillium</taxon>
    </lineage>
</organism>
<name>K9G5D9_PEND1</name>
<dbReference type="OrthoDB" id="3555317at2759"/>
<dbReference type="Proteomes" id="UP000009886">
    <property type="component" value="Unassembled WGS sequence"/>
</dbReference>
<dbReference type="AlphaFoldDB" id="K9G5D9"/>
<evidence type="ECO:0000313" key="2">
    <source>
        <dbReference type="Proteomes" id="UP000009886"/>
    </source>
</evidence>
<proteinExistence type="predicted"/>
<dbReference type="KEGG" id="pdp:PDIP_37690"/>
<accession>K9G5D9</accession>
<protein>
    <submittedName>
        <fullName evidence="1">Uncharacterized protein</fullName>
    </submittedName>
</protein>
<dbReference type="VEuPathDB" id="FungiDB:PDIP_37690"/>
<sequence>MPRAEIREYFARVIKMEPCNPIIDARFPYVSLGGAGTHFVQPSIDEFSDSFALFRTTNGVSHLPADEDWFDVHDVERYLLNQGIHLGDSSSPALTISRPSSSAVRHLDLEPPLGELPDSMMMVIDDYKLINSMLTLLFATIFGVKSKR</sequence>
<comment type="caution">
    <text evidence="1">The sequence shown here is derived from an EMBL/GenBank/DDBJ whole genome shotgun (WGS) entry which is preliminary data.</text>
</comment>
<dbReference type="EMBL" id="AKCU01000256">
    <property type="protein sequence ID" value="EKV16157.1"/>
    <property type="molecule type" value="Genomic_DNA"/>
</dbReference>
<dbReference type="HOGENOM" id="CLU_1759425_0_0_1"/>
<evidence type="ECO:0000313" key="1">
    <source>
        <dbReference type="EMBL" id="EKV16157.1"/>
    </source>
</evidence>
<reference evidence="2" key="1">
    <citation type="journal article" date="2012" name="BMC Genomics">
        <title>Genome sequence of the necrotrophic fungus Penicillium digitatum, the main postharvest pathogen of citrus.</title>
        <authorList>
            <person name="Marcet-Houben M."/>
            <person name="Ballester A.-R."/>
            <person name="de la Fuente B."/>
            <person name="Harries E."/>
            <person name="Marcos J.F."/>
            <person name="Gonzalez-Candelas L."/>
            <person name="Gabaldon T."/>
        </authorList>
    </citation>
    <scope>NUCLEOTIDE SEQUENCE [LARGE SCALE GENOMIC DNA]</scope>
    <source>
        <strain evidence="2">Pd1 / CECT 20795</strain>
    </source>
</reference>